<proteinExistence type="predicted"/>
<organism evidence="3 4">
    <name type="scientific">bacterium (Candidatus Blackallbacteria) CG17_big_fil_post_rev_8_21_14_2_50_48_46</name>
    <dbReference type="NCBI Taxonomy" id="2014261"/>
    <lineage>
        <taxon>Bacteria</taxon>
        <taxon>Candidatus Blackallbacteria</taxon>
    </lineage>
</organism>
<keyword evidence="1" id="KW-0863">Zinc-finger</keyword>
<dbReference type="InterPro" id="IPR007527">
    <property type="entry name" value="Znf_SWIM"/>
</dbReference>
<evidence type="ECO:0000259" key="2">
    <source>
        <dbReference type="PROSITE" id="PS50966"/>
    </source>
</evidence>
<protein>
    <recommendedName>
        <fullName evidence="2">SWIM-type domain-containing protein</fullName>
    </recommendedName>
</protein>
<evidence type="ECO:0000313" key="4">
    <source>
        <dbReference type="Proteomes" id="UP000231019"/>
    </source>
</evidence>
<dbReference type="AlphaFoldDB" id="A0A2M7G030"/>
<evidence type="ECO:0000313" key="3">
    <source>
        <dbReference type="EMBL" id="PIW14913.1"/>
    </source>
</evidence>
<dbReference type="Pfam" id="PF04434">
    <property type="entry name" value="SWIM"/>
    <property type="match status" value="1"/>
</dbReference>
<comment type="caution">
    <text evidence="3">The sequence shown here is derived from an EMBL/GenBank/DDBJ whole genome shotgun (WGS) entry which is preliminary data.</text>
</comment>
<gene>
    <name evidence="3" type="ORF">COW36_19900</name>
</gene>
<reference evidence="3 4" key="1">
    <citation type="submission" date="2017-09" db="EMBL/GenBank/DDBJ databases">
        <title>Depth-based differentiation of microbial function through sediment-hosted aquifers and enrichment of novel symbionts in the deep terrestrial subsurface.</title>
        <authorList>
            <person name="Probst A.J."/>
            <person name="Ladd B."/>
            <person name="Jarett J.K."/>
            <person name="Geller-Mcgrath D.E."/>
            <person name="Sieber C.M."/>
            <person name="Emerson J.B."/>
            <person name="Anantharaman K."/>
            <person name="Thomas B.C."/>
            <person name="Malmstrom R."/>
            <person name="Stieglmeier M."/>
            <person name="Klingl A."/>
            <person name="Woyke T."/>
            <person name="Ryan C.M."/>
            <person name="Banfield J.F."/>
        </authorList>
    </citation>
    <scope>NUCLEOTIDE SEQUENCE [LARGE SCALE GENOMIC DNA]</scope>
    <source>
        <strain evidence="3">CG17_big_fil_post_rev_8_21_14_2_50_48_46</strain>
    </source>
</reference>
<keyword evidence="1" id="KW-0479">Metal-binding</keyword>
<accession>A0A2M7G030</accession>
<name>A0A2M7G030_9BACT</name>
<evidence type="ECO:0000256" key="1">
    <source>
        <dbReference type="PROSITE-ProRule" id="PRU00325"/>
    </source>
</evidence>
<dbReference type="GO" id="GO:0008270">
    <property type="term" value="F:zinc ion binding"/>
    <property type="evidence" value="ECO:0007669"/>
    <property type="project" value="UniProtKB-KW"/>
</dbReference>
<sequence>MRIQKRIHPDQGYFTSLQSCSCPDFRFRGGSYRSADKQCCKHIRRLEQEITYFNSGWNHYAKAWLCLCHVFETEEDCPHIQALCAEQNQALAQ</sequence>
<dbReference type="Proteomes" id="UP000231019">
    <property type="component" value="Unassembled WGS sequence"/>
</dbReference>
<dbReference type="EMBL" id="PFFQ01000055">
    <property type="protein sequence ID" value="PIW14913.1"/>
    <property type="molecule type" value="Genomic_DNA"/>
</dbReference>
<dbReference type="PROSITE" id="PS50966">
    <property type="entry name" value="ZF_SWIM"/>
    <property type="match status" value="1"/>
</dbReference>
<keyword evidence="1" id="KW-0862">Zinc</keyword>
<feature type="domain" description="SWIM-type" evidence="2">
    <location>
        <begin position="5"/>
        <end position="51"/>
    </location>
</feature>